<evidence type="ECO:0000256" key="1">
    <source>
        <dbReference type="ARBA" id="ARBA00006336"/>
    </source>
</evidence>
<dbReference type="EMBL" id="MU839837">
    <property type="protein sequence ID" value="KAK1753609.1"/>
    <property type="molecule type" value="Genomic_DNA"/>
</dbReference>
<dbReference type="GO" id="GO:0016787">
    <property type="term" value="F:hydrolase activity"/>
    <property type="evidence" value="ECO:0007669"/>
    <property type="project" value="UniProtKB-KW"/>
</dbReference>
<dbReference type="SUPFAM" id="SSF52499">
    <property type="entry name" value="Isochorismatase-like hydrolases"/>
    <property type="match status" value="1"/>
</dbReference>
<dbReference type="CDD" id="cd00431">
    <property type="entry name" value="cysteine_hydrolases"/>
    <property type="match status" value="1"/>
</dbReference>
<sequence length="195" mass="21678">MTTRTALFVIDIQNDLTTDPATRIPAADRIRTAGEKILTTARRLQTDNIRDAKSDPPGMIVIVQHEDLPGQGPLKKDTPAWELVFPPETGEYLVQKTTRDTFESNPHLAEMLKRKGVEHIWAFGIQSECCVESTCIGALNAGFRVTLLRGAHSTYDVDGKSAAEVEKEVEHRLEGRGALIEDWEKVVRLWGAMIG</sequence>
<reference evidence="4" key="1">
    <citation type="submission" date="2023-06" db="EMBL/GenBank/DDBJ databases">
        <title>Genome-scale phylogeny and comparative genomics of the fungal order Sordariales.</title>
        <authorList>
            <consortium name="Lawrence Berkeley National Laboratory"/>
            <person name="Hensen N."/>
            <person name="Bonometti L."/>
            <person name="Westerberg I."/>
            <person name="Brannstrom I.O."/>
            <person name="Guillou S."/>
            <person name="Cros-Aarteil S."/>
            <person name="Calhoun S."/>
            <person name="Haridas S."/>
            <person name="Kuo A."/>
            <person name="Mondo S."/>
            <person name="Pangilinan J."/>
            <person name="Riley R."/>
            <person name="Labutti K."/>
            <person name="Andreopoulos B."/>
            <person name="Lipzen A."/>
            <person name="Chen C."/>
            <person name="Yanf M."/>
            <person name="Daum C."/>
            <person name="Ng V."/>
            <person name="Clum A."/>
            <person name="Steindorff A."/>
            <person name="Ohm R."/>
            <person name="Martin F."/>
            <person name="Silar P."/>
            <person name="Natvig D."/>
            <person name="Lalanne C."/>
            <person name="Gautier V."/>
            <person name="Ament-Velasquez S.L."/>
            <person name="Kruys A."/>
            <person name="Hutchinson M.I."/>
            <person name="Powell A.J."/>
            <person name="Barry K."/>
            <person name="Miller A.N."/>
            <person name="Grigoriev I.V."/>
            <person name="Debuchy R."/>
            <person name="Gladieux P."/>
            <person name="Thoren M.H."/>
            <person name="Johannesson H."/>
        </authorList>
    </citation>
    <scope>NUCLEOTIDE SEQUENCE</scope>
    <source>
        <strain evidence="4">PSN4</strain>
    </source>
</reference>
<dbReference type="InterPro" id="IPR050272">
    <property type="entry name" value="Isochorismatase-like_hydrls"/>
</dbReference>
<name>A0AAJ0B8F4_9PEZI</name>
<dbReference type="PANTHER" id="PTHR43540:SF6">
    <property type="entry name" value="ISOCHORISMATASE-LIKE DOMAIN-CONTAINING PROTEIN"/>
    <property type="match status" value="1"/>
</dbReference>
<organism evidence="4 5">
    <name type="scientific">Echria macrotheca</name>
    <dbReference type="NCBI Taxonomy" id="438768"/>
    <lineage>
        <taxon>Eukaryota</taxon>
        <taxon>Fungi</taxon>
        <taxon>Dikarya</taxon>
        <taxon>Ascomycota</taxon>
        <taxon>Pezizomycotina</taxon>
        <taxon>Sordariomycetes</taxon>
        <taxon>Sordariomycetidae</taxon>
        <taxon>Sordariales</taxon>
        <taxon>Schizotheciaceae</taxon>
        <taxon>Echria</taxon>
    </lineage>
</organism>
<evidence type="ECO:0000259" key="3">
    <source>
        <dbReference type="Pfam" id="PF00857"/>
    </source>
</evidence>
<evidence type="ECO:0000313" key="5">
    <source>
        <dbReference type="Proteomes" id="UP001239445"/>
    </source>
</evidence>
<comment type="caution">
    <text evidence="4">The sequence shown here is derived from an EMBL/GenBank/DDBJ whole genome shotgun (WGS) entry which is preliminary data.</text>
</comment>
<dbReference type="Pfam" id="PF00857">
    <property type="entry name" value="Isochorismatase"/>
    <property type="match status" value="1"/>
</dbReference>
<dbReference type="AlphaFoldDB" id="A0AAJ0B8F4"/>
<keyword evidence="2" id="KW-0378">Hydrolase</keyword>
<evidence type="ECO:0000256" key="2">
    <source>
        <dbReference type="ARBA" id="ARBA00022801"/>
    </source>
</evidence>
<dbReference type="Proteomes" id="UP001239445">
    <property type="component" value="Unassembled WGS sequence"/>
</dbReference>
<comment type="similarity">
    <text evidence="1">Belongs to the isochorismatase family.</text>
</comment>
<protein>
    <submittedName>
        <fullName evidence="4">Isochorismatase-like protein</fullName>
    </submittedName>
</protein>
<gene>
    <name evidence="4" type="ORF">QBC47DRAFT_453436</name>
</gene>
<dbReference type="Gene3D" id="3.40.50.850">
    <property type="entry name" value="Isochorismatase-like"/>
    <property type="match status" value="1"/>
</dbReference>
<feature type="domain" description="Isochorismatase-like" evidence="3">
    <location>
        <begin position="5"/>
        <end position="163"/>
    </location>
</feature>
<proteinExistence type="inferred from homology"/>
<keyword evidence="5" id="KW-1185">Reference proteome</keyword>
<dbReference type="InterPro" id="IPR000868">
    <property type="entry name" value="Isochorismatase-like_dom"/>
</dbReference>
<accession>A0AAJ0B8F4</accession>
<dbReference type="PANTHER" id="PTHR43540">
    <property type="entry name" value="PEROXYUREIDOACRYLATE/UREIDOACRYLATE AMIDOHYDROLASE-RELATED"/>
    <property type="match status" value="1"/>
</dbReference>
<evidence type="ECO:0000313" key="4">
    <source>
        <dbReference type="EMBL" id="KAK1753609.1"/>
    </source>
</evidence>
<dbReference type="InterPro" id="IPR036380">
    <property type="entry name" value="Isochorismatase-like_sf"/>
</dbReference>